<dbReference type="STRING" id="1618570.UT08_C0004G0074"/>
<accession>A0A0G0L419</accession>
<dbReference type="AlphaFoldDB" id="A0A0G0L419"/>
<dbReference type="Gene3D" id="1.10.3730.20">
    <property type="match status" value="1"/>
</dbReference>
<feature type="domain" description="EamA" evidence="2">
    <location>
        <begin position="151"/>
        <end position="285"/>
    </location>
</feature>
<gene>
    <name evidence="3" type="ORF">UT08_C0004G0074</name>
</gene>
<sequence>MNWILASILMFFSSVVLYLFVRKSNQLKTPQQLNNLAMFLIPVVVYLFISINTKTRFELKPFEYLLIIIQGIFFSYLGNVFSLKGIEYAPNPGYSLIISKSYVVFTAIASIFLFASPLTTKSVIAIISIVTFSALIMIDKNKDKSGSNKLWLPYTIGAFLCWGMLALSSKYLLNLGVPILTRLIYSMIIVTFLIIGEIKTRKVKINNVSKKQVFTLLMIGVFASSFNYYMQVGFNLAPNVGYVNAANASSISLLTLLSAYFFKDDLNLRKLIGIFGVTIGLIILFL</sequence>
<feature type="transmembrane region" description="Helical" evidence="1">
    <location>
        <begin position="122"/>
        <end position="138"/>
    </location>
</feature>
<feature type="transmembrane region" description="Helical" evidence="1">
    <location>
        <begin position="94"/>
        <end position="116"/>
    </location>
</feature>
<keyword evidence="1" id="KW-0812">Transmembrane</keyword>
<dbReference type="GO" id="GO:0016020">
    <property type="term" value="C:membrane"/>
    <property type="evidence" value="ECO:0007669"/>
    <property type="project" value="InterPro"/>
</dbReference>
<evidence type="ECO:0000313" key="4">
    <source>
        <dbReference type="Proteomes" id="UP000034081"/>
    </source>
</evidence>
<evidence type="ECO:0000259" key="2">
    <source>
        <dbReference type="Pfam" id="PF00892"/>
    </source>
</evidence>
<reference evidence="3 4" key="1">
    <citation type="journal article" date="2015" name="Nature">
        <title>rRNA introns, odd ribosomes, and small enigmatic genomes across a large radiation of phyla.</title>
        <authorList>
            <person name="Brown C.T."/>
            <person name="Hug L.A."/>
            <person name="Thomas B.C."/>
            <person name="Sharon I."/>
            <person name="Castelle C.J."/>
            <person name="Singh A."/>
            <person name="Wilkins M.J."/>
            <person name="Williams K.H."/>
            <person name="Banfield J.F."/>
        </authorList>
    </citation>
    <scope>NUCLEOTIDE SEQUENCE [LARGE SCALE GENOMIC DNA]</scope>
</reference>
<feature type="transmembrane region" description="Helical" evidence="1">
    <location>
        <begin position="150"/>
        <end position="173"/>
    </location>
</feature>
<proteinExistence type="predicted"/>
<feature type="transmembrane region" description="Helical" evidence="1">
    <location>
        <begin position="179"/>
        <end position="200"/>
    </location>
</feature>
<feature type="transmembrane region" description="Helical" evidence="1">
    <location>
        <begin position="242"/>
        <end position="261"/>
    </location>
</feature>
<dbReference type="EMBL" id="LBVL01000004">
    <property type="protein sequence ID" value="KKQ85762.1"/>
    <property type="molecule type" value="Genomic_DNA"/>
</dbReference>
<name>A0A0G0L419_9BACT</name>
<feature type="transmembrane region" description="Helical" evidence="1">
    <location>
        <begin position="33"/>
        <end position="52"/>
    </location>
</feature>
<comment type="caution">
    <text evidence="3">The sequence shown here is derived from an EMBL/GenBank/DDBJ whole genome shotgun (WGS) entry which is preliminary data.</text>
</comment>
<keyword evidence="1" id="KW-1133">Transmembrane helix</keyword>
<feature type="transmembrane region" description="Helical" evidence="1">
    <location>
        <begin position="64"/>
        <end position="82"/>
    </location>
</feature>
<dbReference type="InterPro" id="IPR037185">
    <property type="entry name" value="EmrE-like"/>
</dbReference>
<dbReference type="SUPFAM" id="SSF103481">
    <property type="entry name" value="Multidrug resistance efflux transporter EmrE"/>
    <property type="match status" value="1"/>
</dbReference>
<dbReference type="Pfam" id="PF00892">
    <property type="entry name" value="EamA"/>
    <property type="match status" value="1"/>
</dbReference>
<feature type="transmembrane region" description="Helical" evidence="1">
    <location>
        <begin position="212"/>
        <end position="230"/>
    </location>
</feature>
<dbReference type="Proteomes" id="UP000034081">
    <property type="component" value="Unassembled WGS sequence"/>
</dbReference>
<protein>
    <recommendedName>
        <fullName evidence="2">EamA domain-containing protein</fullName>
    </recommendedName>
</protein>
<evidence type="ECO:0000256" key="1">
    <source>
        <dbReference type="SAM" id="Phobius"/>
    </source>
</evidence>
<keyword evidence="1" id="KW-0472">Membrane</keyword>
<feature type="transmembrane region" description="Helical" evidence="1">
    <location>
        <begin position="6"/>
        <end position="21"/>
    </location>
</feature>
<evidence type="ECO:0000313" key="3">
    <source>
        <dbReference type="EMBL" id="KKQ85762.1"/>
    </source>
</evidence>
<organism evidence="3 4">
    <name type="scientific">Candidatus Woesebacteria bacterium GW2011_GWB1_38_8</name>
    <dbReference type="NCBI Taxonomy" id="1618570"/>
    <lineage>
        <taxon>Bacteria</taxon>
        <taxon>Candidatus Woeseibacteriota</taxon>
    </lineage>
</organism>
<feature type="transmembrane region" description="Helical" evidence="1">
    <location>
        <begin position="268"/>
        <end position="285"/>
    </location>
</feature>
<dbReference type="InterPro" id="IPR000620">
    <property type="entry name" value="EamA_dom"/>
</dbReference>